<feature type="transmembrane region" description="Helical" evidence="6">
    <location>
        <begin position="273"/>
        <end position="290"/>
    </location>
</feature>
<feature type="transmembrane region" description="Helical" evidence="6">
    <location>
        <begin position="41"/>
        <end position="59"/>
    </location>
</feature>
<protein>
    <submittedName>
        <fullName evidence="8">DMT superfamily metabolite exporter</fullName>
    </submittedName>
</protein>
<evidence type="ECO:0000313" key="9">
    <source>
        <dbReference type="Proteomes" id="UP000644507"/>
    </source>
</evidence>
<sequence length="312" mass="33164">MRILPPILICALLWGSAFPCIKLVYLEWEKMGVKAGLTDLWWFAGVRFTLAGAALLLISKQPIKDLRASPLHLVALFALTQTTGQYLFFYLGLSLASGSLGSLMVATGSFWWMLLAPIILRTPWPSRGQWLALLVGAVGVSLATSAPTDGRDFSALGLFCLLASTLMGALGVIIFSKLRPTIGPRAATGSSLFAGGLILLTVGAPAFGHAAELLSPKILALTAWLAFVSASAFTLWNHLSTLHPVNLLASYRFIIPICGVAESLLLIPGEKATWGLLFGGALVIASLLAAQKMTPPAANKSELLNKLPTTKR</sequence>
<feature type="transmembrane region" description="Helical" evidence="6">
    <location>
        <begin position="130"/>
        <end position="147"/>
    </location>
</feature>
<feature type="transmembrane region" description="Helical" evidence="6">
    <location>
        <begin position="187"/>
        <end position="206"/>
    </location>
</feature>
<evidence type="ECO:0000256" key="2">
    <source>
        <dbReference type="ARBA" id="ARBA00022475"/>
    </source>
</evidence>
<evidence type="ECO:0000256" key="6">
    <source>
        <dbReference type="SAM" id="Phobius"/>
    </source>
</evidence>
<evidence type="ECO:0000256" key="4">
    <source>
        <dbReference type="ARBA" id="ARBA00022989"/>
    </source>
</evidence>
<feature type="transmembrane region" description="Helical" evidence="6">
    <location>
        <begin position="99"/>
        <end position="118"/>
    </location>
</feature>
<dbReference type="EMBL" id="BMXI01000009">
    <property type="protein sequence ID" value="GHC55566.1"/>
    <property type="molecule type" value="Genomic_DNA"/>
</dbReference>
<keyword evidence="5 6" id="KW-0472">Membrane</keyword>
<dbReference type="GO" id="GO:0005886">
    <property type="term" value="C:plasma membrane"/>
    <property type="evidence" value="ECO:0007669"/>
    <property type="project" value="UniProtKB-SubCell"/>
</dbReference>
<dbReference type="PANTHER" id="PTHR32322:SF18">
    <property type="entry name" value="S-ADENOSYLMETHIONINE_S-ADENOSYLHOMOCYSTEINE TRANSPORTER"/>
    <property type="match status" value="1"/>
</dbReference>
<feature type="domain" description="EamA" evidence="7">
    <location>
        <begin position="7"/>
        <end position="143"/>
    </location>
</feature>
<evidence type="ECO:0000259" key="7">
    <source>
        <dbReference type="Pfam" id="PF00892"/>
    </source>
</evidence>
<evidence type="ECO:0000256" key="1">
    <source>
        <dbReference type="ARBA" id="ARBA00004651"/>
    </source>
</evidence>
<keyword evidence="4 6" id="KW-1133">Transmembrane helix</keyword>
<dbReference type="AlphaFoldDB" id="A0A918WL52"/>
<feature type="transmembrane region" description="Helical" evidence="6">
    <location>
        <begin position="248"/>
        <end position="267"/>
    </location>
</feature>
<gene>
    <name evidence="8" type="ORF">GCM10007100_22730</name>
</gene>
<feature type="transmembrane region" description="Helical" evidence="6">
    <location>
        <begin position="218"/>
        <end position="236"/>
    </location>
</feature>
<feature type="transmembrane region" description="Helical" evidence="6">
    <location>
        <begin position="153"/>
        <end position="175"/>
    </location>
</feature>
<dbReference type="InterPro" id="IPR050638">
    <property type="entry name" value="AA-Vitamin_Transporters"/>
</dbReference>
<evidence type="ECO:0000256" key="5">
    <source>
        <dbReference type="ARBA" id="ARBA00023136"/>
    </source>
</evidence>
<organism evidence="8 9">
    <name type="scientific">Roseibacillus persicicus</name>
    <dbReference type="NCBI Taxonomy" id="454148"/>
    <lineage>
        <taxon>Bacteria</taxon>
        <taxon>Pseudomonadati</taxon>
        <taxon>Verrucomicrobiota</taxon>
        <taxon>Verrucomicrobiia</taxon>
        <taxon>Verrucomicrobiales</taxon>
        <taxon>Verrucomicrobiaceae</taxon>
        <taxon>Roseibacillus</taxon>
    </lineage>
</organism>
<comment type="subcellular location">
    <subcellularLocation>
        <location evidence="1">Cell membrane</location>
        <topology evidence="1">Multi-pass membrane protein</topology>
    </subcellularLocation>
</comment>
<reference evidence="8" key="2">
    <citation type="submission" date="2020-09" db="EMBL/GenBank/DDBJ databases">
        <authorList>
            <person name="Sun Q."/>
            <person name="Kim S."/>
        </authorList>
    </citation>
    <scope>NUCLEOTIDE SEQUENCE</scope>
    <source>
        <strain evidence="8">KCTC 12988</strain>
    </source>
</reference>
<evidence type="ECO:0000313" key="8">
    <source>
        <dbReference type="EMBL" id="GHC55566.1"/>
    </source>
</evidence>
<keyword evidence="3 6" id="KW-0812">Transmembrane</keyword>
<keyword evidence="9" id="KW-1185">Reference proteome</keyword>
<evidence type="ECO:0000256" key="3">
    <source>
        <dbReference type="ARBA" id="ARBA00022692"/>
    </source>
</evidence>
<proteinExistence type="predicted"/>
<dbReference type="Pfam" id="PF00892">
    <property type="entry name" value="EamA"/>
    <property type="match status" value="1"/>
</dbReference>
<feature type="transmembrane region" description="Helical" evidence="6">
    <location>
        <begin position="71"/>
        <end position="93"/>
    </location>
</feature>
<dbReference type="PANTHER" id="PTHR32322">
    <property type="entry name" value="INNER MEMBRANE TRANSPORTER"/>
    <property type="match status" value="1"/>
</dbReference>
<dbReference type="Proteomes" id="UP000644507">
    <property type="component" value="Unassembled WGS sequence"/>
</dbReference>
<name>A0A918WL52_9BACT</name>
<reference evidence="8" key="1">
    <citation type="journal article" date="2014" name="Int. J. Syst. Evol. Microbiol.">
        <title>Complete genome sequence of Corynebacterium casei LMG S-19264T (=DSM 44701T), isolated from a smear-ripened cheese.</title>
        <authorList>
            <consortium name="US DOE Joint Genome Institute (JGI-PGF)"/>
            <person name="Walter F."/>
            <person name="Albersmeier A."/>
            <person name="Kalinowski J."/>
            <person name="Ruckert C."/>
        </authorList>
    </citation>
    <scope>NUCLEOTIDE SEQUENCE</scope>
    <source>
        <strain evidence="8">KCTC 12988</strain>
    </source>
</reference>
<accession>A0A918WL52</accession>
<comment type="caution">
    <text evidence="8">The sequence shown here is derived from an EMBL/GenBank/DDBJ whole genome shotgun (WGS) entry which is preliminary data.</text>
</comment>
<keyword evidence="2" id="KW-1003">Cell membrane</keyword>
<dbReference type="InterPro" id="IPR000620">
    <property type="entry name" value="EamA_dom"/>
</dbReference>